<feature type="domain" description="Glycosyl transferase CAP10" evidence="2">
    <location>
        <begin position="108"/>
        <end position="406"/>
    </location>
</feature>
<dbReference type="Pfam" id="PF05686">
    <property type="entry name" value="Glyco_transf_90"/>
    <property type="match status" value="1"/>
</dbReference>
<accession>A0A2T3AHI4</accession>
<protein>
    <submittedName>
        <fullName evidence="3">Glycosyl transferase family 90-domain-containing protein</fullName>
    </submittedName>
</protein>
<dbReference type="PANTHER" id="PTHR12203">
    <property type="entry name" value="KDEL LYS-ASP-GLU-LEU CONTAINING - RELATED"/>
    <property type="match status" value="1"/>
</dbReference>
<proteinExistence type="predicted"/>
<dbReference type="PANTHER" id="PTHR12203:SF63">
    <property type="entry name" value="GLYCOSYL TRANSFERASE CAP10 DOMAIN-CONTAINING PROTEIN"/>
    <property type="match status" value="1"/>
</dbReference>
<dbReference type="InParanoid" id="A0A2T3AHI4"/>
<dbReference type="Proteomes" id="UP000241462">
    <property type="component" value="Unassembled WGS sequence"/>
</dbReference>
<evidence type="ECO:0000256" key="1">
    <source>
        <dbReference type="SAM" id="MobiDB-lite"/>
    </source>
</evidence>
<evidence type="ECO:0000313" key="4">
    <source>
        <dbReference type="Proteomes" id="UP000241462"/>
    </source>
</evidence>
<reference evidence="3 4" key="1">
    <citation type="journal article" date="2018" name="Mycol. Prog.">
        <title>Coniella lustricola, a new species from submerged detritus.</title>
        <authorList>
            <person name="Raudabaugh D.B."/>
            <person name="Iturriaga T."/>
            <person name="Carver A."/>
            <person name="Mondo S."/>
            <person name="Pangilinan J."/>
            <person name="Lipzen A."/>
            <person name="He G."/>
            <person name="Amirebrahimi M."/>
            <person name="Grigoriev I.V."/>
            <person name="Miller A.N."/>
        </authorList>
    </citation>
    <scope>NUCLEOTIDE SEQUENCE [LARGE SCALE GENOMIC DNA]</scope>
    <source>
        <strain evidence="3 4">B22-T-1</strain>
    </source>
</reference>
<keyword evidence="4" id="KW-1185">Reference proteome</keyword>
<gene>
    <name evidence="3" type="ORF">BD289DRAFT_345531</name>
</gene>
<dbReference type="InterPro" id="IPR051091">
    <property type="entry name" value="O-Glucosyltr/Glycosyltrsf_90"/>
</dbReference>
<feature type="non-terminal residue" evidence="3">
    <location>
        <position position="426"/>
    </location>
</feature>
<keyword evidence="3" id="KW-0808">Transferase</keyword>
<feature type="non-terminal residue" evidence="3">
    <location>
        <position position="1"/>
    </location>
</feature>
<organism evidence="3 4">
    <name type="scientific">Coniella lustricola</name>
    <dbReference type="NCBI Taxonomy" id="2025994"/>
    <lineage>
        <taxon>Eukaryota</taxon>
        <taxon>Fungi</taxon>
        <taxon>Dikarya</taxon>
        <taxon>Ascomycota</taxon>
        <taxon>Pezizomycotina</taxon>
        <taxon>Sordariomycetes</taxon>
        <taxon>Sordariomycetidae</taxon>
        <taxon>Diaporthales</taxon>
        <taxon>Schizoparmaceae</taxon>
        <taxon>Coniella</taxon>
    </lineage>
</organism>
<dbReference type="EMBL" id="KZ678389">
    <property type="protein sequence ID" value="PSR97700.1"/>
    <property type="molecule type" value="Genomic_DNA"/>
</dbReference>
<sequence>DILNDLSLTTAQCQAAFPNLTWAIDDVVAQGPFTIDPKTSPVIVRIHKDNQLSILKAQRRRDLSTEMLASRTASLHQLHRALLTTPASDRPLFSSSSSSSSSSSNNNNQNDILIALNFQDQPFGSNLAYSRQADPQSRPGFDDGNPHARTFLMPHFSFWAWKLPFIGSMQRAAAAIGELESSLPFASKIPKAIWRGTAWFNSVQNPRLRQNLLGATADKPWADVEALTWDTVPGGGQAQAQGQAGERTASNSLPIEDFCRYKYVLYTEGVTYSGRFQFLQLCGSVVLSPPIAWMMHVTHLVKPAFSSDFLASSSSLSSASWTPSEMVRRSWPIHYAPHEANMVFVKPDWSDLEDVVAWLEQNPDVAQGIATRQRHVFAGGGYLSPAAEACYWRALVKGWAEVARWDEAVIEGLGRGQSYEAWAITN</sequence>
<feature type="region of interest" description="Disordered" evidence="1">
    <location>
        <begin position="127"/>
        <end position="146"/>
    </location>
</feature>
<dbReference type="SMART" id="SM00672">
    <property type="entry name" value="CAP10"/>
    <property type="match status" value="1"/>
</dbReference>
<name>A0A2T3AHI4_9PEZI</name>
<dbReference type="GO" id="GO:0016740">
    <property type="term" value="F:transferase activity"/>
    <property type="evidence" value="ECO:0007669"/>
    <property type="project" value="UniProtKB-KW"/>
</dbReference>
<dbReference type="OrthoDB" id="202415at2759"/>
<dbReference type="AlphaFoldDB" id="A0A2T3AHI4"/>
<evidence type="ECO:0000259" key="2">
    <source>
        <dbReference type="SMART" id="SM00672"/>
    </source>
</evidence>
<evidence type="ECO:0000313" key="3">
    <source>
        <dbReference type="EMBL" id="PSR97700.1"/>
    </source>
</evidence>
<dbReference type="InterPro" id="IPR006598">
    <property type="entry name" value="CAP10"/>
</dbReference>